<gene>
    <name evidence="1" type="ORF">HGM15179_012104</name>
</gene>
<evidence type="ECO:0000313" key="1">
    <source>
        <dbReference type="EMBL" id="TRZ15006.1"/>
    </source>
</evidence>
<comment type="caution">
    <text evidence="1">The sequence shown here is derived from an EMBL/GenBank/DDBJ whole genome shotgun (WGS) entry which is preliminary data.</text>
</comment>
<name>A0A8K1GAG1_9PASS</name>
<reference evidence="1" key="1">
    <citation type="submission" date="2019-04" db="EMBL/GenBank/DDBJ databases">
        <title>Genome assembly of Zosterops borbonicus 15179.</title>
        <authorList>
            <person name="Leroy T."/>
            <person name="Anselmetti Y."/>
            <person name="Tilak M.-K."/>
            <person name="Nabholz B."/>
        </authorList>
    </citation>
    <scope>NUCLEOTIDE SEQUENCE</scope>
    <source>
        <strain evidence="1">HGM_15179</strain>
        <tissue evidence="1">Muscle</tissue>
    </source>
</reference>
<sequence>MLHLECYMYLWDPQHKKDADLMEQDQRRAIKTIWVLENFSYEDSLRELEFFSLEKRRLQQDFIAAFQYLKVSCKKVGEELFTWSDSDRVKENNVKLREKRFKLDVRKEFLTQ</sequence>
<dbReference type="OrthoDB" id="276744at2759"/>
<dbReference type="Proteomes" id="UP000796761">
    <property type="component" value="Unassembled WGS sequence"/>
</dbReference>
<dbReference type="EMBL" id="SWJQ01000391">
    <property type="protein sequence ID" value="TRZ15006.1"/>
    <property type="molecule type" value="Genomic_DNA"/>
</dbReference>
<protein>
    <submittedName>
        <fullName evidence="1">Uncharacterized protein</fullName>
    </submittedName>
</protein>
<organism evidence="1 2">
    <name type="scientific">Zosterops borbonicus</name>
    <dbReference type="NCBI Taxonomy" id="364589"/>
    <lineage>
        <taxon>Eukaryota</taxon>
        <taxon>Metazoa</taxon>
        <taxon>Chordata</taxon>
        <taxon>Craniata</taxon>
        <taxon>Vertebrata</taxon>
        <taxon>Euteleostomi</taxon>
        <taxon>Archelosauria</taxon>
        <taxon>Archosauria</taxon>
        <taxon>Dinosauria</taxon>
        <taxon>Saurischia</taxon>
        <taxon>Theropoda</taxon>
        <taxon>Coelurosauria</taxon>
        <taxon>Aves</taxon>
        <taxon>Neognathae</taxon>
        <taxon>Neoaves</taxon>
        <taxon>Telluraves</taxon>
        <taxon>Australaves</taxon>
        <taxon>Passeriformes</taxon>
        <taxon>Sylvioidea</taxon>
        <taxon>Zosteropidae</taxon>
        <taxon>Zosterops</taxon>
    </lineage>
</organism>
<proteinExistence type="predicted"/>
<keyword evidence="2" id="KW-1185">Reference proteome</keyword>
<dbReference type="AlphaFoldDB" id="A0A8K1GAG1"/>
<accession>A0A8K1GAG1</accession>
<evidence type="ECO:0000313" key="2">
    <source>
        <dbReference type="Proteomes" id="UP000796761"/>
    </source>
</evidence>